<reference evidence="4 5" key="2">
    <citation type="submission" date="2017-06" db="EMBL/GenBank/DDBJ databases">
        <authorList>
            <person name="Varghese N."/>
            <person name="Submissions S."/>
        </authorList>
    </citation>
    <scope>NUCLEOTIDE SEQUENCE [LARGE SCALE GENOMIC DNA]</scope>
    <source>
        <strain evidence="4 5">RLD-1</strain>
    </source>
</reference>
<sequence>MPKLPKLLMAGLLPLFWGCSSAPIHYHTLVPAQPGQGAASGVRVERVSLPPQVDRSQIVVRQGGSGLAILETEWWGANLVDEFHNALQDQLGGPPGAAPRAVLRVEVQRFDSVPGRYALLDATWRLKRAGGQGELSCHTTVQTPAQNSVESLVSAHQANLHQLATAIAQTAAGQGRCPAP</sequence>
<dbReference type="Gene3D" id="3.40.50.10610">
    <property type="entry name" value="ABC-type transport auxiliary lipoprotein component"/>
    <property type="match status" value="1"/>
</dbReference>
<organism evidence="3 6">
    <name type="scientific">Pseudomonas delhiensis</name>
    <dbReference type="NCBI Taxonomy" id="366289"/>
    <lineage>
        <taxon>Bacteria</taxon>
        <taxon>Pseudomonadati</taxon>
        <taxon>Pseudomonadota</taxon>
        <taxon>Gammaproteobacteria</taxon>
        <taxon>Pseudomonadales</taxon>
        <taxon>Pseudomonadaceae</taxon>
        <taxon>Pseudomonas</taxon>
    </lineage>
</organism>
<feature type="chain" id="PRO_5030040985" description="ABC-type transport auxiliary lipoprotein component domain-containing protein" evidence="1">
    <location>
        <begin position="23"/>
        <end position="180"/>
    </location>
</feature>
<feature type="domain" description="ABC-type transport auxiliary lipoprotein component" evidence="2">
    <location>
        <begin position="34"/>
        <end position="168"/>
    </location>
</feature>
<dbReference type="EMBL" id="FZPC01000023">
    <property type="protein sequence ID" value="SNT37138.1"/>
    <property type="molecule type" value="Genomic_DNA"/>
</dbReference>
<accession>A0A239M4Q6</accession>
<dbReference type="InterPro" id="IPR005586">
    <property type="entry name" value="ABC_trans_aux"/>
</dbReference>
<name>A0A239M4Q6_9PSED</name>
<keyword evidence="1" id="KW-0732">Signal</keyword>
<feature type="signal peptide" evidence="1">
    <location>
        <begin position="1"/>
        <end position="22"/>
    </location>
</feature>
<dbReference type="Proteomes" id="UP000199693">
    <property type="component" value="Unassembled WGS sequence"/>
</dbReference>
<proteinExistence type="predicted"/>
<evidence type="ECO:0000313" key="4">
    <source>
        <dbReference type="EMBL" id="SNT37138.1"/>
    </source>
</evidence>
<gene>
    <name evidence="3" type="ORF">SAMN05216189_101691</name>
    <name evidence="4" type="ORF">SAMN06295949_12391</name>
</gene>
<evidence type="ECO:0000259" key="2">
    <source>
        <dbReference type="Pfam" id="PF03886"/>
    </source>
</evidence>
<dbReference type="EMBL" id="FNEC01000016">
    <property type="protein sequence ID" value="SDJ40286.1"/>
    <property type="molecule type" value="Genomic_DNA"/>
</dbReference>
<dbReference type="RefSeq" id="WP_089393339.1">
    <property type="nucleotide sequence ID" value="NZ_FNEC01000016.1"/>
</dbReference>
<evidence type="ECO:0000256" key="1">
    <source>
        <dbReference type="SAM" id="SignalP"/>
    </source>
</evidence>
<keyword evidence="5" id="KW-1185">Reference proteome</keyword>
<dbReference type="SUPFAM" id="SSF159594">
    <property type="entry name" value="XCC0632-like"/>
    <property type="match status" value="1"/>
</dbReference>
<evidence type="ECO:0000313" key="5">
    <source>
        <dbReference type="Proteomes" id="UP000198309"/>
    </source>
</evidence>
<protein>
    <recommendedName>
        <fullName evidence="2">ABC-type transport auxiliary lipoprotein component domain-containing protein</fullName>
    </recommendedName>
</protein>
<evidence type="ECO:0000313" key="6">
    <source>
        <dbReference type="Proteomes" id="UP000199693"/>
    </source>
</evidence>
<dbReference type="AlphaFoldDB" id="A0A239M4Q6"/>
<dbReference type="Pfam" id="PF03886">
    <property type="entry name" value="ABC_trans_aux"/>
    <property type="match status" value="1"/>
</dbReference>
<reference evidence="3 6" key="1">
    <citation type="submission" date="2016-10" db="EMBL/GenBank/DDBJ databases">
        <authorList>
            <person name="de Groot N.N."/>
        </authorList>
    </citation>
    <scope>NUCLEOTIDE SEQUENCE [LARGE SCALE GENOMIC DNA]</scope>
    <source>
        <strain evidence="3 6">CCM 7361</strain>
    </source>
</reference>
<dbReference type="Proteomes" id="UP000198309">
    <property type="component" value="Unassembled WGS sequence"/>
</dbReference>
<evidence type="ECO:0000313" key="3">
    <source>
        <dbReference type="EMBL" id="SDJ40286.1"/>
    </source>
</evidence>